<dbReference type="InterPro" id="IPR039420">
    <property type="entry name" value="WalR-like"/>
</dbReference>
<dbReference type="Proteomes" id="UP001056708">
    <property type="component" value="Chromosome"/>
</dbReference>
<feature type="domain" description="Response regulatory" evidence="3">
    <location>
        <begin position="6"/>
        <end position="122"/>
    </location>
</feature>
<dbReference type="SUPFAM" id="SSF52172">
    <property type="entry name" value="CheY-like"/>
    <property type="match status" value="1"/>
</dbReference>
<dbReference type="InterPro" id="IPR035965">
    <property type="entry name" value="PAS-like_dom_sf"/>
</dbReference>
<dbReference type="SUPFAM" id="SSF55785">
    <property type="entry name" value="PYP-like sensor domain (PAS domain)"/>
    <property type="match status" value="1"/>
</dbReference>
<name>A0ABY5AMK9_9CYAN</name>
<dbReference type="CDD" id="cd00156">
    <property type="entry name" value="REC"/>
    <property type="match status" value="1"/>
</dbReference>
<evidence type="ECO:0000313" key="4">
    <source>
        <dbReference type="EMBL" id="USR89591.1"/>
    </source>
</evidence>
<gene>
    <name evidence="4" type="ORF">NEA10_11930</name>
</gene>
<protein>
    <submittedName>
        <fullName evidence="4">Response regulator</fullName>
    </submittedName>
</protein>
<evidence type="ECO:0000256" key="1">
    <source>
        <dbReference type="ARBA" id="ARBA00023125"/>
    </source>
</evidence>
<feature type="modified residue" description="4-aspartylphosphate" evidence="2">
    <location>
        <position position="57"/>
    </location>
</feature>
<evidence type="ECO:0000259" key="3">
    <source>
        <dbReference type="PROSITE" id="PS50110"/>
    </source>
</evidence>
<dbReference type="InterPro" id="IPR001789">
    <property type="entry name" value="Sig_transdc_resp-reg_receiver"/>
</dbReference>
<dbReference type="PANTHER" id="PTHR48111">
    <property type="entry name" value="REGULATOR OF RPOS"/>
    <property type="match status" value="1"/>
</dbReference>
<dbReference type="InterPro" id="IPR011006">
    <property type="entry name" value="CheY-like_superfamily"/>
</dbReference>
<dbReference type="Pfam" id="PF00072">
    <property type="entry name" value="Response_reg"/>
    <property type="match status" value="1"/>
</dbReference>
<dbReference type="EMBL" id="CP098611">
    <property type="protein sequence ID" value="USR89591.1"/>
    <property type="molecule type" value="Genomic_DNA"/>
</dbReference>
<dbReference type="SMART" id="SM00448">
    <property type="entry name" value="REC"/>
    <property type="match status" value="1"/>
</dbReference>
<keyword evidence="1" id="KW-0238">DNA-binding</keyword>
<dbReference type="RefSeq" id="WP_252660386.1">
    <property type="nucleotide sequence ID" value="NZ_CP098611.1"/>
</dbReference>
<dbReference type="Gene3D" id="3.30.450.20">
    <property type="entry name" value="PAS domain"/>
    <property type="match status" value="1"/>
</dbReference>
<keyword evidence="2" id="KW-0597">Phosphoprotein</keyword>
<evidence type="ECO:0000256" key="2">
    <source>
        <dbReference type="PROSITE-ProRule" id="PRU00169"/>
    </source>
</evidence>
<sequence length="242" mass="27460">MSNILRFILIEDSDDDVILLLRALKREGFQPDFRQVKTAHDLRKTLIESPWDLIISDYHLPGFEAPEALKIVQELDLDIPFIVVSGTIGEKSAVGMMKAGANDYIMKGNLTRLGEAIRREIREGQIRVERRDSAQKLKDSEAKNRAILAAIPDLMFRVKSDGKYRPVVAKELTKKQRKDPLRRQGQTLESVLPSSLAQQTKQVIETALTTGELQVFEQSLMVESGRVEEEVRVIKMGPKKCY</sequence>
<dbReference type="PROSITE" id="PS50110">
    <property type="entry name" value="RESPONSE_REGULATORY"/>
    <property type="match status" value="1"/>
</dbReference>
<dbReference type="Gene3D" id="3.40.50.2300">
    <property type="match status" value="1"/>
</dbReference>
<reference evidence="4" key="1">
    <citation type="submission" date="2022-06" db="EMBL/GenBank/DDBJ databases">
        <title>Genome sequence of Phormidium yuhuli AB48 isolated from an industrial photobioreactor environment.</title>
        <authorList>
            <person name="Qiu Y."/>
            <person name="Noonan A.J.C."/>
            <person name="Dofher K."/>
            <person name="Koch M."/>
            <person name="Kieft B."/>
            <person name="Lin X."/>
            <person name="Ziels R.M."/>
            <person name="Hallam S.J."/>
        </authorList>
    </citation>
    <scope>NUCLEOTIDE SEQUENCE</scope>
    <source>
        <strain evidence="4">AB48</strain>
    </source>
</reference>
<keyword evidence="5" id="KW-1185">Reference proteome</keyword>
<organism evidence="4 5">
    <name type="scientific">Phormidium yuhuli AB48</name>
    <dbReference type="NCBI Taxonomy" id="2940671"/>
    <lineage>
        <taxon>Bacteria</taxon>
        <taxon>Bacillati</taxon>
        <taxon>Cyanobacteriota</taxon>
        <taxon>Cyanophyceae</taxon>
        <taxon>Oscillatoriophycideae</taxon>
        <taxon>Oscillatoriales</taxon>
        <taxon>Oscillatoriaceae</taxon>
        <taxon>Phormidium</taxon>
        <taxon>Phormidium yuhuli</taxon>
    </lineage>
</organism>
<dbReference type="PANTHER" id="PTHR48111:SF50">
    <property type="entry name" value="KDP OPERON TRANSCRIPTIONAL REGULATORY PROTEIN KDPE"/>
    <property type="match status" value="1"/>
</dbReference>
<accession>A0ABY5AMK9</accession>
<evidence type="ECO:0000313" key="5">
    <source>
        <dbReference type="Proteomes" id="UP001056708"/>
    </source>
</evidence>
<proteinExistence type="predicted"/>